<reference evidence="1" key="1">
    <citation type="submission" date="2022-08" db="EMBL/GenBank/DDBJ databases">
        <title>A Global Phylogenomic Analysis of the Shiitake Genus Lentinula.</title>
        <authorList>
            <consortium name="DOE Joint Genome Institute"/>
            <person name="Sierra-Patev S."/>
            <person name="Min B."/>
            <person name="Naranjo-Ortiz M."/>
            <person name="Looney B."/>
            <person name="Konkel Z."/>
            <person name="Slot J.C."/>
            <person name="Sakamoto Y."/>
            <person name="Steenwyk J.L."/>
            <person name="Rokas A."/>
            <person name="Carro J."/>
            <person name="Camarero S."/>
            <person name="Ferreira P."/>
            <person name="Molpeceres G."/>
            <person name="Ruiz-Duenas F.J."/>
            <person name="Serrano A."/>
            <person name="Henrissat B."/>
            <person name="Drula E."/>
            <person name="Hughes K.W."/>
            <person name="Mata J.L."/>
            <person name="Ishikawa N.K."/>
            <person name="Vargas-Isla R."/>
            <person name="Ushijima S."/>
            <person name="Smith C.A."/>
            <person name="Ahrendt S."/>
            <person name="Andreopoulos W."/>
            <person name="He G."/>
            <person name="Labutti K."/>
            <person name="Lipzen A."/>
            <person name="Ng V."/>
            <person name="Riley R."/>
            <person name="Sandor L."/>
            <person name="Barry K."/>
            <person name="Martinez A.T."/>
            <person name="Xiao Y."/>
            <person name="Gibbons J.G."/>
            <person name="Terashima K."/>
            <person name="Grigoriev I.V."/>
            <person name="Hibbett D.S."/>
        </authorList>
    </citation>
    <scope>NUCLEOTIDE SEQUENCE</scope>
    <source>
        <strain evidence="1">JLM2183</strain>
    </source>
</reference>
<sequence>MATTKGNSLSFETLKLRSFAALSKAQHILLKRIPALTTPADIRRMLTRYNVQGVADVAILYENFIPTKQALITLARPNFMRDNLRELTNATLSGLVLTSEEIDYSVSGPPPPVFGTGPHAGVDNVGKNVVLSPFPYGTSPINLETVLEKYTLAGSFNDSVLPIRNASKNPISMLVKLGSESEAYRVVREVHMTNPLVWFRWSRDLRARIIH</sequence>
<dbReference type="OrthoDB" id="5541797at2759"/>
<dbReference type="EMBL" id="JAOTPV010000002">
    <property type="protein sequence ID" value="KAJ4488046.1"/>
    <property type="molecule type" value="Genomic_DNA"/>
</dbReference>
<comment type="caution">
    <text evidence="1">The sequence shown here is derived from an EMBL/GenBank/DDBJ whole genome shotgun (WGS) entry which is preliminary data.</text>
</comment>
<gene>
    <name evidence="1" type="ORF">J3R30DRAFT_3695702</name>
</gene>
<name>A0A9W9DW44_9AGAR</name>
<evidence type="ECO:0000313" key="1">
    <source>
        <dbReference type="EMBL" id="KAJ4488046.1"/>
    </source>
</evidence>
<dbReference type="AlphaFoldDB" id="A0A9W9DW44"/>
<dbReference type="Proteomes" id="UP001150266">
    <property type="component" value="Unassembled WGS sequence"/>
</dbReference>
<accession>A0A9W9DW44</accession>
<evidence type="ECO:0000313" key="2">
    <source>
        <dbReference type="Proteomes" id="UP001150266"/>
    </source>
</evidence>
<proteinExistence type="predicted"/>
<protein>
    <recommendedName>
        <fullName evidence="3">RRM domain-containing protein</fullName>
    </recommendedName>
</protein>
<organism evidence="1 2">
    <name type="scientific">Lentinula aciculospora</name>
    <dbReference type="NCBI Taxonomy" id="153920"/>
    <lineage>
        <taxon>Eukaryota</taxon>
        <taxon>Fungi</taxon>
        <taxon>Dikarya</taxon>
        <taxon>Basidiomycota</taxon>
        <taxon>Agaricomycotina</taxon>
        <taxon>Agaricomycetes</taxon>
        <taxon>Agaricomycetidae</taxon>
        <taxon>Agaricales</taxon>
        <taxon>Marasmiineae</taxon>
        <taxon>Omphalotaceae</taxon>
        <taxon>Lentinula</taxon>
    </lineage>
</organism>
<keyword evidence="2" id="KW-1185">Reference proteome</keyword>
<evidence type="ECO:0008006" key="3">
    <source>
        <dbReference type="Google" id="ProtNLM"/>
    </source>
</evidence>